<comment type="caution">
    <text evidence="14">The sequence shown here is derived from an EMBL/GenBank/DDBJ whole genome shotgun (WGS) entry which is preliminary data.</text>
</comment>
<proteinExistence type="inferred from homology"/>
<dbReference type="AlphaFoldDB" id="A0A024Q647"/>
<dbReference type="InterPro" id="IPR004466">
    <property type="entry name" value="RNase_M5"/>
</dbReference>
<evidence type="ECO:0000313" key="15">
    <source>
        <dbReference type="Proteomes" id="UP000028875"/>
    </source>
</evidence>
<keyword evidence="2 11" id="KW-0690">Ribosome biogenesis</keyword>
<evidence type="ECO:0000256" key="4">
    <source>
        <dbReference type="ARBA" id="ARBA00022722"/>
    </source>
</evidence>
<gene>
    <name evidence="11 14" type="primary">rnmV</name>
    <name evidence="14" type="ORF">BN990_00038</name>
</gene>
<sequence>MSVERGNNVRIKEVIVVEGRDDTAKVRQAVDADTIETNGSAINQTILTQIQHAKDKRGVIIFTDPDYPGERIRHIIDQAVSGCKHAFLTRQEATAKHSGINKSLGIEHASMKSIQQALSEVYELNETQTSDITKQDLINYGLIGGAQAAQKRKRLGEILQIGHMNGKQLLKRLTMFQITKQEFEAAIAQIWQEDKHDNE</sequence>
<organism evidence="14 15">
    <name type="scientific">Virgibacillus massiliensis</name>
    <dbReference type="NCBI Taxonomy" id="1462526"/>
    <lineage>
        <taxon>Bacteria</taxon>
        <taxon>Bacillati</taxon>
        <taxon>Bacillota</taxon>
        <taxon>Bacilli</taxon>
        <taxon>Bacillales</taxon>
        <taxon>Bacillaceae</taxon>
        <taxon>Virgibacillus</taxon>
    </lineage>
</organism>
<reference evidence="15" key="2">
    <citation type="submission" date="2014-05" db="EMBL/GenBank/DDBJ databases">
        <title>Draft genome sequence of Virgibacillus massiliensis Vm-5.</title>
        <authorList>
            <person name="Khelaifia S."/>
            <person name="Croce O."/>
            <person name="Lagier J.C."/>
            <person name="Raoult D."/>
        </authorList>
    </citation>
    <scope>NUCLEOTIDE SEQUENCE [LARGE SCALE GENOMIC DNA]</scope>
    <source>
        <strain evidence="15">Vm-5</strain>
    </source>
</reference>
<comment type="similarity">
    <text evidence="11">Belongs to the ribonuclease M5 family.</text>
</comment>
<dbReference type="eggNOG" id="COG1658">
    <property type="taxonomic scope" value="Bacteria"/>
</dbReference>
<dbReference type="NCBIfam" id="TIGR00334">
    <property type="entry name" value="5S_RNA_mat_M5"/>
    <property type="match status" value="1"/>
</dbReference>
<keyword evidence="3 11" id="KW-0698">rRNA processing</keyword>
<dbReference type="GO" id="GO:0043822">
    <property type="term" value="F:ribonuclease M5 activity"/>
    <property type="evidence" value="ECO:0007669"/>
    <property type="project" value="UniProtKB-UniRule"/>
</dbReference>
<name>A0A024Q647_9BACI</name>
<keyword evidence="15" id="KW-1185">Reference proteome</keyword>
<dbReference type="PROSITE" id="PS50880">
    <property type="entry name" value="TOPRIM"/>
    <property type="match status" value="1"/>
</dbReference>
<evidence type="ECO:0000313" key="14">
    <source>
        <dbReference type="EMBL" id="CDQ37782.1"/>
    </source>
</evidence>
<dbReference type="PANTHER" id="PTHR39156:SF1">
    <property type="entry name" value="RIBONUCLEASE M5"/>
    <property type="match status" value="1"/>
</dbReference>
<evidence type="ECO:0000256" key="2">
    <source>
        <dbReference type="ARBA" id="ARBA00022517"/>
    </source>
</evidence>
<dbReference type="Pfam" id="PF13331">
    <property type="entry name" value="DUF4093"/>
    <property type="match status" value="1"/>
</dbReference>
<reference evidence="14 15" key="1">
    <citation type="submission" date="2014-03" db="EMBL/GenBank/DDBJ databases">
        <authorList>
            <person name="Urmite Genomes U."/>
        </authorList>
    </citation>
    <scope>NUCLEOTIDE SEQUENCE [LARGE SCALE GENOMIC DNA]</scope>
    <source>
        <strain evidence="14 15">Vm-5</strain>
    </source>
</reference>
<dbReference type="InterPro" id="IPR034141">
    <property type="entry name" value="TOPRIM_RNase_M5-like"/>
</dbReference>
<dbReference type="FunFam" id="3.40.1360.10:FF:000006">
    <property type="entry name" value="Ribonuclease M5"/>
    <property type="match status" value="1"/>
</dbReference>
<evidence type="ECO:0000256" key="10">
    <source>
        <dbReference type="ARBA" id="ARBA00022884"/>
    </source>
</evidence>
<dbReference type="GO" id="GO:0046872">
    <property type="term" value="F:metal ion binding"/>
    <property type="evidence" value="ECO:0007669"/>
    <property type="project" value="UniProtKB-KW"/>
</dbReference>
<keyword evidence="8 11" id="KW-0378">Hydrolase</keyword>
<dbReference type="Proteomes" id="UP000028875">
    <property type="component" value="Unassembled WGS sequence"/>
</dbReference>
<evidence type="ECO:0000256" key="11">
    <source>
        <dbReference type="HAMAP-Rule" id="MF_01469"/>
    </source>
</evidence>
<evidence type="ECO:0000256" key="5">
    <source>
        <dbReference type="ARBA" id="ARBA00022723"/>
    </source>
</evidence>
<dbReference type="GO" id="GO:0005737">
    <property type="term" value="C:cytoplasm"/>
    <property type="evidence" value="ECO:0007669"/>
    <property type="project" value="UniProtKB-SubCell"/>
</dbReference>
<evidence type="ECO:0000256" key="3">
    <source>
        <dbReference type="ARBA" id="ARBA00022552"/>
    </source>
</evidence>
<dbReference type="HAMAP" id="MF_01469">
    <property type="entry name" value="RNase_M5"/>
    <property type="match status" value="1"/>
</dbReference>
<accession>A0A024Q647</accession>
<keyword evidence="4 11" id="KW-0540">Nuclease</keyword>
<dbReference type="EMBL" id="CCDP010000001">
    <property type="protein sequence ID" value="CDQ37782.1"/>
    <property type="molecule type" value="Genomic_DNA"/>
</dbReference>
<dbReference type="InterPro" id="IPR025156">
    <property type="entry name" value="RNase_M5_C"/>
</dbReference>
<comment type="function">
    <text evidence="11">Required for correct processing of both the 5' and 3' ends of 5S rRNA precursor. Cleaves both sides of a double-stranded region yielding mature 5S rRNA in one step.</text>
</comment>
<evidence type="ECO:0000256" key="1">
    <source>
        <dbReference type="ARBA" id="ARBA00022490"/>
    </source>
</evidence>
<feature type="domain" description="Toprim" evidence="13">
    <location>
        <begin position="12"/>
        <end position="95"/>
    </location>
</feature>
<evidence type="ECO:0000256" key="9">
    <source>
        <dbReference type="ARBA" id="ARBA00022842"/>
    </source>
</evidence>
<comment type="catalytic activity">
    <reaction evidence="11">
        <text>Endonucleolytic cleavage of RNA, removing 21 and 42 nucleotides, respectively, from the 5'- and 3'-termini of a 5S-rRNA precursor.</text>
        <dbReference type="EC" id="3.1.26.8"/>
    </reaction>
</comment>
<keyword evidence="6 11" id="KW-0699">rRNA-binding</keyword>
<dbReference type="Pfam" id="PF01751">
    <property type="entry name" value="Toprim"/>
    <property type="match status" value="1"/>
</dbReference>
<dbReference type="EC" id="3.1.26.8" evidence="11 12"/>
<keyword evidence="7 11" id="KW-0255">Endonuclease</keyword>
<dbReference type="SUPFAM" id="SSF110455">
    <property type="entry name" value="Toprim domain"/>
    <property type="match status" value="1"/>
</dbReference>
<dbReference type="Gene3D" id="3.40.1360.10">
    <property type="match status" value="1"/>
</dbReference>
<dbReference type="CDD" id="cd01027">
    <property type="entry name" value="TOPRIM_RNase_M5_like"/>
    <property type="match status" value="1"/>
</dbReference>
<dbReference type="STRING" id="1462526.BN990_00038"/>
<evidence type="ECO:0000256" key="8">
    <source>
        <dbReference type="ARBA" id="ARBA00022801"/>
    </source>
</evidence>
<evidence type="ECO:0000259" key="13">
    <source>
        <dbReference type="PROSITE" id="PS50880"/>
    </source>
</evidence>
<dbReference type="SMART" id="SM00493">
    <property type="entry name" value="TOPRIM"/>
    <property type="match status" value="1"/>
</dbReference>
<dbReference type="InterPro" id="IPR006171">
    <property type="entry name" value="TOPRIM_dom"/>
</dbReference>
<protein>
    <recommendedName>
        <fullName evidence="11 12">Ribonuclease M5</fullName>
        <ecNumber evidence="11 12">3.1.26.8</ecNumber>
    </recommendedName>
    <alternativeName>
        <fullName evidence="11">RNase M5</fullName>
    </alternativeName>
    <alternativeName>
        <fullName evidence="11">Ribosomal RNA terminal maturase M5</fullName>
    </alternativeName>
</protein>
<comment type="subcellular location">
    <subcellularLocation>
        <location evidence="11">Cytoplasm</location>
    </subcellularLocation>
</comment>
<dbReference type="GO" id="GO:0019843">
    <property type="term" value="F:rRNA binding"/>
    <property type="evidence" value="ECO:0007669"/>
    <property type="project" value="UniProtKB-KW"/>
</dbReference>
<keyword evidence="1 11" id="KW-0963">Cytoplasm</keyword>
<evidence type="ECO:0000256" key="6">
    <source>
        <dbReference type="ARBA" id="ARBA00022730"/>
    </source>
</evidence>
<dbReference type="PANTHER" id="PTHR39156">
    <property type="entry name" value="RIBONUCLEASE M5"/>
    <property type="match status" value="1"/>
</dbReference>
<keyword evidence="9" id="KW-0460">Magnesium</keyword>
<keyword evidence="10 11" id="KW-0694">RNA-binding</keyword>
<keyword evidence="5" id="KW-0479">Metal-binding</keyword>
<evidence type="ECO:0000256" key="12">
    <source>
        <dbReference type="NCBIfam" id="TIGR00334"/>
    </source>
</evidence>
<dbReference type="GO" id="GO:0006364">
    <property type="term" value="P:rRNA processing"/>
    <property type="evidence" value="ECO:0007669"/>
    <property type="project" value="UniProtKB-UniRule"/>
</dbReference>
<evidence type="ECO:0000256" key="7">
    <source>
        <dbReference type="ARBA" id="ARBA00022759"/>
    </source>
</evidence>